<dbReference type="Proteomes" id="UP001144347">
    <property type="component" value="Unassembled WGS sequence"/>
</dbReference>
<evidence type="ECO:0000256" key="1">
    <source>
        <dbReference type="SAM" id="Phobius"/>
    </source>
</evidence>
<proteinExistence type="predicted"/>
<dbReference type="InterPro" id="IPR005185">
    <property type="entry name" value="YccF"/>
</dbReference>
<keyword evidence="4" id="KW-1185">Reference proteome</keyword>
<reference evidence="3" key="1">
    <citation type="submission" date="2022-12" db="EMBL/GenBank/DDBJ databases">
        <title>Genome sequence of HCMS5-2.</title>
        <authorList>
            <person name="Woo H."/>
        </authorList>
    </citation>
    <scope>NUCLEOTIDE SEQUENCE</scope>
    <source>
        <strain evidence="3">HCMS5-2</strain>
    </source>
</reference>
<gene>
    <name evidence="3" type="ORF">O0955_05840</name>
</gene>
<evidence type="ECO:0000313" key="4">
    <source>
        <dbReference type="Proteomes" id="UP001144347"/>
    </source>
</evidence>
<dbReference type="Pfam" id="PF03733">
    <property type="entry name" value="YccF"/>
    <property type="match status" value="2"/>
</dbReference>
<dbReference type="InterPro" id="IPR052937">
    <property type="entry name" value="Inner_membrane_protein"/>
</dbReference>
<dbReference type="PIRSF" id="PIRSF028777">
    <property type="entry name" value="UCP028777"/>
    <property type="match status" value="1"/>
</dbReference>
<feature type="transmembrane region" description="Helical" evidence="1">
    <location>
        <begin position="72"/>
        <end position="100"/>
    </location>
</feature>
<evidence type="ECO:0000259" key="2">
    <source>
        <dbReference type="Pfam" id="PF03733"/>
    </source>
</evidence>
<dbReference type="NCBIfam" id="NF008740">
    <property type="entry name" value="PRK11770.1-2"/>
    <property type="match status" value="1"/>
</dbReference>
<dbReference type="EMBL" id="JAPWGM010000001">
    <property type="protein sequence ID" value="MCZ4243523.1"/>
    <property type="molecule type" value="Genomic_DNA"/>
</dbReference>
<dbReference type="PANTHER" id="PTHR42903:SF1">
    <property type="entry name" value="INNER MEMBRANE PROTEIN YCCF"/>
    <property type="match status" value="1"/>
</dbReference>
<keyword evidence="1" id="KW-1133">Transmembrane helix</keyword>
<feature type="transmembrane region" description="Helical" evidence="1">
    <location>
        <begin position="6"/>
        <end position="23"/>
    </location>
</feature>
<keyword evidence="1" id="KW-0812">Transmembrane</keyword>
<feature type="domain" description="Inner membrane component" evidence="2">
    <location>
        <begin position="4"/>
        <end position="53"/>
    </location>
</feature>
<sequence>MNFIGNIIWIIFGGFFIFLEYIFGGLILCLTIVGIPFGLQCFKFAFVGLAPFGVKITDTSSNTGCLSTIMNIIWLCFGGVWIALTHLVFGLLLCITIIGIPFGRQHFKLMNLAFTPFGKSIS</sequence>
<accession>A0ABT4L6I6</accession>
<feature type="domain" description="Inner membrane component" evidence="2">
    <location>
        <begin position="69"/>
        <end position="119"/>
    </location>
</feature>
<dbReference type="RefSeq" id="WP_269426585.1">
    <property type="nucleotide sequence ID" value="NZ_JAPWGM010000001.1"/>
</dbReference>
<dbReference type="InterPro" id="IPR031308">
    <property type="entry name" value="UCP028777"/>
</dbReference>
<keyword evidence="1" id="KW-0472">Membrane</keyword>
<name>A0ABT4L6I6_9SPHI</name>
<organism evidence="3 4">
    <name type="scientific">Pedobacter punctiformis</name>
    <dbReference type="NCBI Taxonomy" id="3004097"/>
    <lineage>
        <taxon>Bacteria</taxon>
        <taxon>Pseudomonadati</taxon>
        <taxon>Bacteroidota</taxon>
        <taxon>Sphingobacteriia</taxon>
        <taxon>Sphingobacteriales</taxon>
        <taxon>Sphingobacteriaceae</taxon>
        <taxon>Pedobacter</taxon>
    </lineage>
</organism>
<protein>
    <submittedName>
        <fullName evidence="3">YccF domain-containing protein</fullName>
    </submittedName>
</protein>
<comment type="caution">
    <text evidence="3">The sequence shown here is derived from an EMBL/GenBank/DDBJ whole genome shotgun (WGS) entry which is preliminary data.</text>
</comment>
<evidence type="ECO:0000313" key="3">
    <source>
        <dbReference type="EMBL" id="MCZ4243523.1"/>
    </source>
</evidence>
<dbReference type="PANTHER" id="PTHR42903">
    <property type="entry name" value="INNER MEMBRANE PROTEIN YCCF"/>
    <property type="match status" value="1"/>
</dbReference>